<dbReference type="AlphaFoldDB" id="A0A023DC91"/>
<dbReference type="Proteomes" id="UP000023561">
    <property type="component" value="Unassembled WGS sequence"/>
</dbReference>
<dbReference type="PROSITE" id="PS51257">
    <property type="entry name" value="PROKAR_LIPOPROTEIN"/>
    <property type="match status" value="1"/>
</dbReference>
<evidence type="ECO:0008006" key="4">
    <source>
        <dbReference type="Google" id="ProtNLM"/>
    </source>
</evidence>
<accession>A0A023DC91</accession>
<keyword evidence="1" id="KW-0732">Signal</keyword>
<name>A0A023DC91_9BACL</name>
<feature type="signal peptide" evidence="1">
    <location>
        <begin position="1"/>
        <end position="20"/>
    </location>
</feature>
<dbReference type="EMBL" id="BAWO01000008">
    <property type="protein sequence ID" value="GAJ38762.1"/>
    <property type="molecule type" value="Genomic_DNA"/>
</dbReference>
<proteinExistence type="predicted"/>
<organism evidence="2 3">
    <name type="scientific">Parageobacillus caldoxylosilyticus NBRC 107762</name>
    <dbReference type="NCBI Taxonomy" id="1220594"/>
    <lineage>
        <taxon>Bacteria</taxon>
        <taxon>Bacillati</taxon>
        <taxon>Bacillota</taxon>
        <taxon>Bacilli</taxon>
        <taxon>Bacillales</taxon>
        <taxon>Anoxybacillaceae</taxon>
        <taxon>Saccharococcus</taxon>
    </lineage>
</organism>
<protein>
    <recommendedName>
        <fullName evidence="4">Lipoprotein</fullName>
    </recommendedName>
</protein>
<evidence type="ECO:0000313" key="3">
    <source>
        <dbReference type="Proteomes" id="UP000023561"/>
    </source>
</evidence>
<reference evidence="2 3" key="1">
    <citation type="submission" date="2014-04" db="EMBL/GenBank/DDBJ databases">
        <title>Whole genome shotgun sequence of Geobacillus caldoxylosilyticus NBRC 107762.</title>
        <authorList>
            <person name="Hosoyama A."/>
            <person name="Hosoyama Y."/>
            <person name="Katano-Makiyama Y."/>
            <person name="Tsuchikane K."/>
            <person name="Ohji S."/>
            <person name="Ichikawa N."/>
            <person name="Yamazoe A."/>
            <person name="Fujita N."/>
        </authorList>
    </citation>
    <scope>NUCLEOTIDE SEQUENCE [LARGE SCALE GENOMIC DNA]</scope>
    <source>
        <strain evidence="2 3">NBRC 107762</strain>
    </source>
</reference>
<evidence type="ECO:0000313" key="2">
    <source>
        <dbReference type="EMBL" id="GAJ38762.1"/>
    </source>
</evidence>
<evidence type="ECO:0000256" key="1">
    <source>
        <dbReference type="SAM" id="SignalP"/>
    </source>
</evidence>
<keyword evidence="3" id="KW-1185">Reference proteome</keyword>
<sequence>MPQRIMMLCLFFVVLLGACGNDKPTPQTNMPNVVHAMTGVSKSFQVKHRVKGKDVLIECVAANFPFQKGKNGGHINVYLNGQKINEVYTAAFMLRGLPAGKHVIRLELVYNDGKITGMLHEFSITIP</sequence>
<feature type="chain" id="PRO_5001513262" description="Lipoprotein" evidence="1">
    <location>
        <begin position="21"/>
        <end position="127"/>
    </location>
</feature>
<comment type="caution">
    <text evidence="2">The sequence shown here is derived from an EMBL/GenBank/DDBJ whole genome shotgun (WGS) entry which is preliminary data.</text>
</comment>
<gene>
    <name evidence="2" type="ORF">GCA01S_008_00070</name>
</gene>